<organism evidence="1">
    <name type="scientific">Ostreococcus tauri</name>
    <name type="common">Marine green alga</name>
    <dbReference type="NCBI Taxonomy" id="70448"/>
    <lineage>
        <taxon>Eukaryota</taxon>
        <taxon>Viridiplantae</taxon>
        <taxon>Chlorophyta</taxon>
        <taxon>Mamiellophyceae</taxon>
        <taxon>Mamiellales</taxon>
        <taxon>Bathycoccaceae</taxon>
        <taxon>Ostreococcus</taxon>
    </lineage>
</organism>
<reference evidence="1" key="1">
    <citation type="submission" date="2017-04" db="EMBL/GenBank/DDBJ databases">
        <title>Population genomics of picophytoplankton unveils novel chromosome hypervariability.</title>
        <authorList>
            <consortium name="DOE Joint Genome Institute"/>
            <person name="Blanc-Mathieu R."/>
            <person name="Krasovec M."/>
            <person name="Hebrard M."/>
            <person name="Yau S."/>
            <person name="Desgranges E."/>
            <person name="Martin J."/>
            <person name="Schackwitz W."/>
            <person name="Kuo A."/>
            <person name="Salin G."/>
            <person name="Donnadieu C."/>
            <person name="Desdevises Y."/>
            <person name="Sanchez-Ferandin S."/>
            <person name="Moreau H."/>
            <person name="Rivals E."/>
            <person name="Grigoriev I.V."/>
            <person name="Grimsley N."/>
            <person name="Eyre-Walker A."/>
            <person name="Piganeau G."/>
        </authorList>
    </citation>
    <scope>NUCLEOTIDE SEQUENCE [LARGE SCALE GENOMIC DNA]</scope>
    <source>
        <strain evidence="1">RCC 1115</strain>
    </source>
</reference>
<protein>
    <submittedName>
        <fullName evidence="1">Uncharacterized protein</fullName>
    </submittedName>
</protein>
<proteinExistence type="predicted"/>
<accession>A0A1Y5IDA6</accession>
<dbReference type="PANTHER" id="PTHR13109">
    <property type="entry name" value="NEUROCHONDRIN"/>
    <property type="match status" value="1"/>
</dbReference>
<dbReference type="InterPro" id="IPR008709">
    <property type="entry name" value="Neurochondrin"/>
</dbReference>
<evidence type="ECO:0000313" key="1">
    <source>
        <dbReference type="EMBL" id="OUS46053.1"/>
    </source>
</evidence>
<dbReference type="EMBL" id="KZ155785">
    <property type="protein sequence ID" value="OUS46053.1"/>
    <property type="molecule type" value="Genomic_DNA"/>
</dbReference>
<dbReference type="PANTHER" id="PTHR13109:SF7">
    <property type="entry name" value="NEUROCHONDRIN"/>
    <property type="match status" value="1"/>
</dbReference>
<gene>
    <name evidence="1" type="ORF">BE221DRAFT_206177</name>
</gene>
<name>A0A1Y5IDA6_OSTTA</name>
<dbReference type="AlphaFoldDB" id="A0A1Y5IDA6"/>
<dbReference type="Proteomes" id="UP000195557">
    <property type="component" value="Unassembled WGS sequence"/>
</dbReference>
<sequence length="610" mass="66353">MAAVMRAEEVARDDAPSLAEAVELCASTSKEKKLVGAYLAAQILQNAPQSEIAERDLDAIARALGSKFIDELLRPKSKGEDARMGTELGLRVCETLAKSARFARSATCAYWIDALSDAAMRKEGGIYEGVSDDGVASALAISLRHLTLSASARGGEVNIGKRLVEAAVEALKRTKGEIVGRLTAYALDVVDCALTRGERVEEDARVVARAAPEMCRVLRETAGDGAQLRALAALHSLFCGVLQREPELWETWDDEHPSWRQDLLEGLWVILSSRTPRVYRFVALDVARCMSDGTFASENIEVDANDEGGAVPWLYAAKATPPAAVLAGAVSAGSTKKVPSFMCLLTELVRVEVNVGLYALLNANDDDSKDEPLDPEKEALTFHGLTTALELFPCLIQGAADVAECEEAGRITLSEAMGCLSAGELMKIVETLADITSSILEVFEDTSDREKVDPLVCVKMIQCVSAHLIEAPELHQDRMEKLLTYWFGEFLDRCEGDTRYYAEARFGEHFLTFFGMVTTSSWGIELMWECGYVRVLKKFLEDVRPTDGPAHPLVEGIFAAVGSLRQNVDNSTEVLGDVKAPLLEALDELLRASPAPVVKSLTHMMAEASM</sequence>